<proteinExistence type="inferred from homology"/>
<evidence type="ECO:0000256" key="3">
    <source>
        <dbReference type="ARBA" id="ARBA00022692"/>
    </source>
</evidence>
<dbReference type="AlphaFoldDB" id="A0A1P8WIE3"/>
<feature type="transmembrane region" description="Helical" evidence="6">
    <location>
        <begin position="64"/>
        <end position="82"/>
    </location>
</feature>
<protein>
    <recommendedName>
        <fullName evidence="9">DUF423 domain-containing protein</fullName>
    </recommendedName>
</protein>
<comment type="similarity">
    <text evidence="2">Belongs to the UPF0382 family.</text>
</comment>
<feature type="transmembrane region" description="Helical" evidence="6">
    <location>
        <begin position="123"/>
        <end position="146"/>
    </location>
</feature>
<keyword evidence="5 6" id="KW-0472">Membrane</keyword>
<reference evidence="7 8" key="1">
    <citation type="journal article" date="2016" name="Front. Microbiol.">
        <title>Fuerstia marisgermanicae gen. nov., sp. nov., an Unusual Member of the Phylum Planctomycetes from the German Wadden Sea.</title>
        <authorList>
            <person name="Kohn T."/>
            <person name="Heuer A."/>
            <person name="Jogler M."/>
            <person name="Vollmers J."/>
            <person name="Boedeker C."/>
            <person name="Bunk B."/>
            <person name="Rast P."/>
            <person name="Borchert D."/>
            <person name="Glockner I."/>
            <person name="Freese H.M."/>
            <person name="Klenk H.P."/>
            <person name="Overmann J."/>
            <person name="Kaster A.K."/>
            <person name="Rohde M."/>
            <person name="Wiegand S."/>
            <person name="Jogler C."/>
        </authorList>
    </citation>
    <scope>NUCLEOTIDE SEQUENCE [LARGE SCALE GENOMIC DNA]</scope>
    <source>
        <strain evidence="7 8">NH11</strain>
    </source>
</reference>
<dbReference type="Pfam" id="PF04241">
    <property type="entry name" value="DUF423"/>
    <property type="match status" value="1"/>
</dbReference>
<evidence type="ECO:0008006" key="9">
    <source>
        <dbReference type="Google" id="ProtNLM"/>
    </source>
</evidence>
<dbReference type="STRING" id="1891926.Fuma_03449"/>
<evidence type="ECO:0000313" key="7">
    <source>
        <dbReference type="EMBL" id="APZ93831.1"/>
    </source>
</evidence>
<feature type="transmembrane region" description="Helical" evidence="6">
    <location>
        <begin position="89"/>
        <end position="111"/>
    </location>
</feature>
<organism evidence="7 8">
    <name type="scientific">Fuerstiella marisgermanici</name>
    <dbReference type="NCBI Taxonomy" id="1891926"/>
    <lineage>
        <taxon>Bacteria</taxon>
        <taxon>Pseudomonadati</taxon>
        <taxon>Planctomycetota</taxon>
        <taxon>Planctomycetia</taxon>
        <taxon>Planctomycetales</taxon>
        <taxon>Planctomycetaceae</taxon>
        <taxon>Fuerstiella</taxon>
    </lineage>
</organism>
<evidence type="ECO:0000256" key="4">
    <source>
        <dbReference type="ARBA" id="ARBA00022989"/>
    </source>
</evidence>
<dbReference type="RefSeq" id="WP_077025230.1">
    <property type="nucleotide sequence ID" value="NZ_CP017641.1"/>
</dbReference>
<evidence type="ECO:0000313" key="8">
    <source>
        <dbReference type="Proteomes" id="UP000187735"/>
    </source>
</evidence>
<comment type="subcellular location">
    <subcellularLocation>
        <location evidence="1">Membrane</location>
        <topology evidence="1">Multi-pass membrane protein</topology>
    </subcellularLocation>
</comment>
<keyword evidence="3 6" id="KW-0812">Transmembrane</keyword>
<dbReference type="GO" id="GO:0005886">
    <property type="term" value="C:plasma membrane"/>
    <property type="evidence" value="ECO:0007669"/>
    <property type="project" value="TreeGrafter"/>
</dbReference>
<dbReference type="InterPro" id="IPR006696">
    <property type="entry name" value="DUF423"/>
</dbReference>
<dbReference type="KEGG" id="fmr:Fuma_03449"/>
<evidence type="ECO:0000256" key="6">
    <source>
        <dbReference type="SAM" id="Phobius"/>
    </source>
</evidence>
<sequence length="158" mass="16851">MTAKRCLVLAAVFGFLAVLLGAFGAHGLADSKFLTDKYHQMPPKAVAGFEVPAPYKYLQDYHTAVRYHMWHALALLGVGLLLQRGPSKLLSAAAWSFTAGILLFSGALYVLVIGGRHTAGLDWAMVAPFGGTLLLIGWATLAVALCRMPADGHLKSTV</sequence>
<gene>
    <name evidence="7" type="ORF">Fuma_03449</name>
</gene>
<dbReference type="Proteomes" id="UP000187735">
    <property type="component" value="Chromosome"/>
</dbReference>
<evidence type="ECO:0000256" key="2">
    <source>
        <dbReference type="ARBA" id="ARBA00009694"/>
    </source>
</evidence>
<evidence type="ECO:0000256" key="1">
    <source>
        <dbReference type="ARBA" id="ARBA00004141"/>
    </source>
</evidence>
<dbReference type="PANTHER" id="PTHR43461">
    <property type="entry name" value="TRANSMEMBRANE PROTEIN 256"/>
    <property type="match status" value="1"/>
</dbReference>
<keyword evidence="4 6" id="KW-1133">Transmembrane helix</keyword>
<dbReference type="OrthoDB" id="9802121at2"/>
<keyword evidence="8" id="KW-1185">Reference proteome</keyword>
<accession>A0A1P8WIE3</accession>
<dbReference type="PANTHER" id="PTHR43461:SF1">
    <property type="entry name" value="TRANSMEMBRANE PROTEIN 256"/>
    <property type="match status" value="1"/>
</dbReference>
<evidence type="ECO:0000256" key="5">
    <source>
        <dbReference type="ARBA" id="ARBA00023136"/>
    </source>
</evidence>
<name>A0A1P8WIE3_9PLAN</name>
<dbReference type="EMBL" id="CP017641">
    <property type="protein sequence ID" value="APZ93831.1"/>
    <property type="molecule type" value="Genomic_DNA"/>
</dbReference>